<dbReference type="EMBL" id="JAVRHX010000001">
    <property type="protein sequence ID" value="MDT0594098.1"/>
    <property type="molecule type" value="Genomic_DNA"/>
</dbReference>
<keyword evidence="1" id="KW-0472">Membrane</keyword>
<feature type="transmembrane region" description="Helical" evidence="1">
    <location>
        <begin position="12"/>
        <end position="33"/>
    </location>
</feature>
<proteinExistence type="predicted"/>
<keyword evidence="3" id="KW-1185">Reference proteome</keyword>
<protein>
    <submittedName>
        <fullName evidence="2">Uncharacterized protein</fullName>
    </submittedName>
</protein>
<evidence type="ECO:0000313" key="2">
    <source>
        <dbReference type="EMBL" id="MDT0594098.1"/>
    </source>
</evidence>
<sequence length="70" mass="7643">MKAQRISDKAPILCHPAVVFVIIYVLTAIVILTGYDLSAVAVCSFIGFLSITLASILRELVSCNYLLSRK</sequence>
<dbReference type="RefSeq" id="WP_311367583.1">
    <property type="nucleotide sequence ID" value="NZ_JAVRHX010000001.1"/>
</dbReference>
<evidence type="ECO:0000313" key="3">
    <source>
        <dbReference type="Proteomes" id="UP001253545"/>
    </source>
</evidence>
<keyword evidence="1" id="KW-1133">Transmembrane helix</keyword>
<reference evidence="2 3" key="1">
    <citation type="submission" date="2023-09" db="EMBL/GenBank/DDBJ databases">
        <authorList>
            <person name="Rey-Velasco X."/>
        </authorList>
    </citation>
    <scope>NUCLEOTIDE SEQUENCE [LARGE SCALE GENOMIC DNA]</scope>
    <source>
        <strain evidence="2 3">P117</strain>
    </source>
</reference>
<accession>A0ABU2ZPX0</accession>
<comment type="caution">
    <text evidence="2">The sequence shown here is derived from an EMBL/GenBank/DDBJ whole genome shotgun (WGS) entry which is preliminary data.</text>
</comment>
<gene>
    <name evidence="2" type="ORF">RM552_04500</name>
</gene>
<keyword evidence="1" id="KW-0812">Transmembrane</keyword>
<evidence type="ECO:0000256" key="1">
    <source>
        <dbReference type="SAM" id="Phobius"/>
    </source>
</evidence>
<dbReference type="Proteomes" id="UP001253545">
    <property type="component" value="Unassembled WGS sequence"/>
</dbReference>
<feature type="transmembrane region" description="Helical" evidence="1">
    <location>
        <begin position="39"/>
        <end position="61"/>
    </location>
</feature>
<organism evidence="2 3">
    <name type="scientific">Glaciecola petra</name>
    <dbReference type="NCBI Taxonomy" id="3075602"/>
    <lineage>
        <taxon>Bacteria</taxon>
        <taxon>Pseudomonadati</taxon>
        <taxon>Pseudomonadota</taxon>
        <taxon>Gammaproteobacteria</taxon>
        <taxon>Alteromonadales</taxon>
        <taxon>Alteromonadaceae</taxon>
        <taxon>Glaciecola</taxon>
    </lineage>
</organism>
<name>A0ABU2ZPX0_9ALTE</name>